<proteinExistence type="predicted"/>
<sequence>MADKDIRAEFDRAADEWQKHCKSVAFSSNINDYLDDPTYKKVVALGTPAIPHIIERYKKDSLPWGFVLQDITGEQFIPDKNKFSPAEVKKKWLEWWAKRS</sequence>
<keyword evidence="2" id="KW-1185">Reference proteome</keyword>
<dbReference type="EMBL" id="CP042425">
    <property type="protein sequence ID" value="QEL15768.1"/>
    <property type="molecule type" value="Genomic_DNA"/>
</dbReference>
<name>A0A5C1AFK2_9BACT</name>
<dbReference type="OrthoDB" id="5524258at2"/>
<protein>
    <submittedName>
        <fullName evidence="1">Uncharacterized protein</fullName>
    </submittedName>
</protein>
<dbReference type="RefSeq" id="WP_149110548.1">
    <property type="nucleotide sequence ID" value="NZ_CP042425.1"/>
</dbReference>
<gene>
    <name evidence="1" type="ORF">PX52LOC_02704</name>
</gene>
<dbReference type="KEGG" id="lrs:PX52LOC_02704"/>
<accession>A0A5C1AFK2</accession>
<evidence type="ECO:0000313" key="1">
    <source>
        <dbReference type="EMBL" id="QEL15768.1"/>
    </source>
</evidence>
<dbReference type="Proteomes" id="UP000324974">
    <property type="component" value="Chromosome"/>
</dbReference>
<organism evidence="1 2">
    <name type="scientific">Limnoglobus roseus</name>
    <dbReference type="NCBI Taxonomy" id="2598579"/>
    <lineage>
        <taxon>Bacteria</taxon>
        <taxon>Pseudomonadati</taxon>
        <taxon>Planctomycetota</taxon>
        <taxon>Planctomycetia</taxon>
        <taxon>Gemmatales</taxon>
        <taxon>Gemmataceae</taxon>
        <taxon>Limnoglobus</taxon>
    </lineage>
</organism>
<dbReference type="AlphaFoldDB" id="A0A5C1AFK2"/>
<reference evidence="2" key="1">
    <citation type="submission" date="2019-08" db="EMBL/GenBank/DDBJ databases">
        <title>Limnoglobus roseus gen. nov., sp. nov., a novel freshwater planctomycete with a giant genome from the family Gemmataceae.</title>
        <authorList>
            <person name="Kulichevskaya I.S."/>
            <person name="Naumoff D.G."/>
            <person name="Miroshnikov K."/>
            <person name="Ivanova A."/>
            <person name="Philippov D.A."/>
            <person name="Hakobyan A."/>
            <person name="Rijpstra I.C."/>
            <person name="Sinninghe Damste J.S."/>
            <person name="Liesack W."/>
            <person name="Dedysh S.N."/>
        </authorList>
    </citation>
    <scope>NUCLEOTIDE SEQUENCE [LARGE SCALE GENOMIC DNA]</scope>
    <source>
        <strain evidence="2">PX52</strain>
    </source>
</reference>
<evidence type="ECO:0000313" key="2">
    <source>
        <dbReference type="Proteomes" id="UP000324974"/>
    </source>
</evidence>